<dbReference type="Proteomes" id="UP001295740">
    <property type="component" value="Unassembled WGS sequence"/>
</dbReference>
<feature type="region of interest" description="Disordered" evidence="1">
    <location>
        <begin position="1"/>
        <end position="21"/>
    </location>
</feature>
<organism evidence="2 3">
    <name type="scientific">Anthostomella pinea</name>
    <dbReference type="NCBI Taxonomy" id="933095"/>
    <lineage>
        <taxon>Eukaryota</taxon>
        <taxon>Fungi</taxon>
        <taxon>Dikarya</taxon>
        <taxon>Ascomycota</taxon>
        <taxon>Pezizomycotina</taxon>
        <taxon>Sordariomycetes</taxon>
        <taxon>Xylariomycetidae</taxon>
        <taxon>Xylariales</taxon>
        <taxon>Xylariaceae</taxon>
        <taxon>Anthostomella</taxon>
    </lineage>
</organism>
<dbReference type="AlphaFoldDB" id="A0AAI8VFV5"/>
<name>A0AAI8VFV5_9PEZI</name>
<keyword evidence="3" id="KW-1185">Reference proteome</keyword>
<evidence type="ECO:0000313" key="2">
    <source>
        <dbReference type="EMBL" id="CAJ2504143.1"/>
    </source>
</evidence>
<reference evidence="2" key="1">
    <citation type="submission" date="2023-10" db="EMBL/GenBank/DDBJ databases">
        <authorList>
            <person name="Hackl T."/>
        </authorList>
    </citation>
    <scope>NUCLEOTIDE SEQUENCE</scope>
</reference>
<evidence type="ECO:0000256" key="1">
    <source>
        <dbReference type="SAM" id="MobiDB-lite"/>
    </source>
</evidence>
<dbReference type="EMBL" id="CAUWAG010000006">
    <property type="protein sequence ID" value="CAJ2504143.1"/>
    <property type="molecule type" value="Genomic_DNA"/>
</dbReference>
<accession>A0AAI8VFV5</accession>
<comment type="caution">
    <text evidence="2">The sequence shown here is derived from an EMBL/GenBank/DDBJ whole genome shotgun (WGS) entry which is preliminary data.</text>
</comment>
<gene>
    <name evidence="2" type="ORF">KHLLAP_LOCUS4611</name>
</gene>
<feature type="compositionally biased region" description="Polar residues" evidence="1">
    <location>
        <begin position="1"/>
        <end position="10"/>
    </location>
</feature>
<proteinExistence type="predicted"/>
<evidence type="ECO:0000313" key="3">
    <source>
        <dbReference type="Proteomes" id="UP001295740"/>
    </source>
</evidence>
<protein>
    <submittedName>
        <fullName evidence="2">Uu.00g115370.m01.CDS01</fullName>
    </submittedName>
</protein>
<sequence>MANTSRSSNDGHGPVQPPPRPRFLFEVTRAEMDRIAELGYRECEIPGAINPNWRLMLSPYGMALIIKTPPYPALGVEENLFNCAVPDDPETRILVCCGNLKVFRWIYLPHMDLEWPFMALDYPYPNRCWFIAYLDPYPLGVEHGGVLHRERPQDSLPNDPALVAKLMALHPEISSVSDLHRE</sequence>